<evidence type="ECO:0000313" key="2">
    <source>
        <dbReference type="Proteomes" id="UP000442714"/>
    </source>
</evidence>
<gene>
    <name evidence="1" type="ORF">GRI41_03000</name>
</gene>
<reference evidence="1 2" key="1">
    <citation type="submission" date="2019-12" db="EMBL/GenBank/DDBJ databases">
        <title>Genomic-based taxomic classification of the family Erythrobacteraceae.</title>
        <authorList>
            <person name="Xu L."/>
        </authorList>
    </citation>
    <scope>NUCLEOTIDE SEQUENCE [LARGE SCALE GENOMIC DNA]</scope>
    <source>
        <strain evidence="1 2">KCTC 52763</strain>
    </source>
</reference>
<dbReference type="SUPFAM" id="SSF88713">
    <property type="entry name" value="Glycoside hydrolase/deacetylase"/>
    <property type="match status" value="1"/>
</dbReference>
<proteinExistence type="predicted"/>
<dbReference type="AlphaFoldDB" id="A0A844ZRR7"/>
<dbReference type="OrthoDB" id="9771584at2"/>
<keyword evidence="2" id="KW-1185">Reference proteome</keyword>
<accession>A0A844ZRR7</accession>
<evidence type="ECO:0000313" key="1">
    <source>
        <dbReference type="EMBL" id="MXO89780.1"/>
    </source>
</evidence>
<dbReference type="Gene3D" id="3.20.20.370">
    <property type="entry name" value="Glycoside hydrolase/deacetylase"/>
    <property type="match status" value="1"/>
</dbReference>
<organism evidence="1 2">
    <name type="scientific">Pontixanthobacter aquaemixtae</name>
    <dbReference type="NCBI Taxonomy" id="1958940"/>
    <lineage>
        <taxon>Bacteria</taxon>
        <taxon>Pseudomonadati</taxon>
        <taxon>Pseudomonadota</taxon>
        <taxon>Alphaproteobacteria</taxon>
        <taxon>Sphingomonadales</taxon>
        <taxon>Erythrobacteraceae</taxon>
        <taxon>Pontixanthobacter</taxon>
    </lineage>
</organism>
<dbReference type="EMBL" id="WTYX01000001">
    <property type="protein sequence ID" value="MXO89780.1"/>
    <property type="molecule type" value="Genomic_DNA"/>
</dbReference>
<protein>
    <submittedName>
        <fullName evidence="1">WalW protein</fullName>
    </submittedName>
</protein>
<dbReference type="CDD" id="cd10935">
    <property type="entry name" value="CE4_WalW"/>
    <property type="match status" value="1"/>
</dbReference>
<name>A0A844ZRR7_9SPHN</name>
<dbReference type="Proteomes" id="UP000442714">
    <property type="component" value="Unassembled WGS sequence"/>
</dbReference>
<dbReference type="GO" id="GO:0005975">
    <property type="term" value="P:carbohydrate metabolic process"/>
    <property type="evidence" value="ECO:0007669"/>
    <property type="project" value="InterPro"/>
</dbReference>
<sequence length="329" mass="36978">MIEPPPARSAAQFSPSFGQRSLLTVDTEEEFDWTGPFSASNHGLDHVPRLRKFQEFCEGIGVSPVYLIDWPIATSPLAMEILREPLAQGKAEVGVQLHPWVNPPFEETVNTHNSFAGNLPSDLEEKKFLNLRDEIEKNFGVAPQIYRAGRYGLGPSTSRILKQAGMAIDSSVRANFDYSTGGGPDYSKHPLEPYWIDAERRLLELPLTTVYWGMLRKQGRMLYPAFARIPKLLGLASKLGMLERISLTPEGVSAEEALRGIDIAVDDKLPLLVLSFHSPSLAPGYTPYVHTEDDLDDLYDWWRRIYTYLDMRGVRPTSVKEIMQSVEIG</sequence>
<dbReference type="InterPro" id="IPR011330">
    <property type="entry name" value="Glyco_hydro/deAcase_b/a-brl"/>
</dbReference>
<comment type="caution">
    <text evidence="1">The sequence shown here is derived from an EMBL/GenBank/DDBJ whole genome shotgun (WGS) entry which is preliminary data.</text>
</comment>
<dbReference type="RefSeq" id="WP_160603296.1">
    <property type="nucleotide sequence ID" value="NZ_WTYX01000001.1"/>
</dbReference>